<dbReference type="RefSeq" id="WP_244505066.1">
    <property type="nucleotide sequence ID" value="NZ_FNCS01000009.1"/>
</dbReference>
<reference evidence="3 4" key="1">
    <citation type="submission" date="2016-10" db="EMBL/GenBank/DDBJ databases">
        <authorList>
            <person name="de Groot N.N."/>
        </authorList>
    </citation>
    <scope>NUCLEOTIDE SEQUENCE [LARGE SCALE GENOMIC DNA]</scope>
    <source>
        <strain evidence="3 4">CGMCC 1.10267</strain>
    </source>
</reference>
<dbReference type="Proteomes" id="UP000199495">
    <property type="component" value="Unassembled WGS sequence"/>
</dbReference>
<evidence type="ECO:0000259" key="2">
    <source>
        <dbReference type="Pfam" id="PF11127"/>
    </source>
</evidence>
<protein>
    <recommendedName>
        <fullName evidence="2">Inner membrane protein YgaP-like transmembrane domain-containing protein</fullName>
    </recommendedName>
</protein>
<dbReference type="EMBL" id="FNCS01000009">
    <property type="protein sequence ID" value="SDG81467.1"/>
    <property type="molecule type" value="Genomic_DNA"/>
</dbReference>
<dbReference type="InterPro" id="IPR021309">
    <property type="entry name" value="YgaP-like_TM"/>
</dbReference>
<feature type="domain" description="Inner membrane protein YgaP-like transmembrane" evidence="2">
    <location>
        <begin position="2"/>
        <end position="64"/>
    </location>
</feature>
<feature type="transmembrane region" description="Helical" evidence="1">
    <location>
        <begin position="12"/>
        <end position="31"/>
    </location>
</feature>
<sequence>MLNVGTPDRIIRIVLGLALIAIPFVLGWGQVAMIVSIIVGLVLIVTALMRFCPLYRLLNLSTFRKQS</sequence>
<keyword evidence="1" id="KW-1133">Transmembrane helix</keyword>
<dbReference type="STRING" id="440168.SAMN04487974_1095"/>
<dbReference type="Gene3D" id="6.10.140.1340">
    <property type="match status" value="1"/>
</dbReference>
<keyword evidence="4" id="KW-1185">Reference proteome</keyword>
<keyword evidence="1" id="KW-0812">Transmembrane</keyword>
<gene>
    <name evidence="3" type="ORF">SAMN04487974_1095</name>
</gene>
<name>A0A1G7XBN0_9HYPH</name>
<dbReference type="AlphaFoldDB" id="A0A1G7XBN0"/>
<organism evidence="3 4">
    <name type="scientific">Pelagibacterium luteolum</name>
    <dbReference type="NCBI Taxonomy" id="440168"/>
    <lineage>
        <taxon>Bacteria</taxon>
        <taxon>Pseudomonadati</taxon>
        <taxon>Pseudomonadota</taxon>
        <taxon>Alphaproteobacteria</taxon>
        <taxon>Hyphomicrobiales</taxon>
        <taxon>Devosiaceae</taxon>
        <taxon>Pelagibacterium</taxon>
    </lineage>
</organism>
<proteinExistence type="predicted"/>
<feature type="transmembrane region" description="Helical" evidence="1">
    <location>
        <begin position="37"/>
        <end position="58"/>
    </location>
</feature>
<accession>A0A1G7XBN0</accession>
<evidence type="ECO:0000313" key="4">
    <source>
        <dbReference type="Proteomes" id="UP000199495"/>
    </source>
</evidence>
<keyword evidence="1" id="KW-0472">Membrane</keyword>
<evidence type="ECO:0000256" key="1">
    <source>
        <dbReference type="SAM" id="Phobius"/>
    </source>
</evidence>
<evidence type="ECO:0000313" key="3">
    <source>
        <dbReference type="EMBL" id="SDG81467.1"/>
    </source>
</evidence>
<dbReference type="Pfam" id="PF11127">
    <property type="entry name" value="YgaP-like_TM"/>
    <property type="match status" value="1"/>
</dbReference>